<dbReference type="GO" id="GO:0008360">
    <property type="term" value="P:regulation of cell shape"/>
    <property type="evidence" value="ECO:0007669"/>
    <property type="project" value="UniProtKB-UniRule"/>
</dbReference>
<evidence type="ECO:0000256" key="3">
    <source>
        <dbReference type="ARBA" id="ARBA00022676"/>
    </source>
</evidence>
<comment type="caution">
    <text evidence="12">The sequence shown here is derived from an EMBL/GenBank/DDBJ whole genome shotgun (WGS) entry which is preliminary data.</text>
</comment>
<dbReference type="Gene3D" id="2.40.440.10">
    <property type="entry name" value="L,D-transpeptidase catalytic domain-like"/>
    <property type="match status" value="1"/>
</dbReference>
<dbReference type="AlphaFoldDB" id="A0AAW5R4G3"/>
<dbReference type="PANTHER" id="PTHR30582">
    <property type="entry name" value="L,D-TRANSPEPTIDASE"/>
    <property type="match status" value="1"/>
</dbReference>
<dbReference type="CDD" id="cd16913">
    <property type="entry name" value="YkuD_like"/>
    <property type="match status" value="1"/>
</dbReference>
<feature type="active site" description="Proton donor/acceptor" evidence="9">
    <location>
        <position position="155"/>
    </location>
</feature>
<dbReference type="GO" id="GO:0018104">
    <property type="term" value="P:peptidoglycan-protein cross-linking"/>
    <property type="evidence" value="ECO:0007669"/>
    <property type="project" value="TreeGrafter"/>
</dbReference>
<evidence type="ECO:0000256" key="1">
    <source>
        <dbReference type="ARBA" id="ARBA00004752"/>
    </source>
</evidence>
<dbReference type="RefSeq" id="WP_261617161.1">
    <property type="nucleotide sequence ID" value="NZ_JALIDZ010000008.1"/>
</dbReference>
<evidence type="ECO:0000256" key="5">
    <source>
        <dbReference type="ARBA" id="ARBA00022801"/>
    </source>
</evidence>
<keyword evidence="8 9" id="KW-0961">Cell wall biogenesis/degradation</keyword>
<gene>
    <name evidence="12" type="ORF">MUB46_17070</name>
</gene>
<feature type="signal peptide" evidence="10">
    <location>
        <begin position="1"/>
        <end position="23"/>
    </location>
</feature>
<comment type="pathway">
    <text evidence="1 9">Cell wall biogenesis; peptidoglycan biosynthesis.</text>
</comment>
<comment type="similarity">
    <text evidence="2">Belongs to the YkuD family.</text>
</comment>
<dbReference type="GO" id="GO:0071555">
    <property type="term" value="P:cell wall organization"/>
    <property type="evidence" value="ECO:0007669"/>
    <property type="project" value="UniProtKB-UniRule"/>
</dbReference>
<evidence type="ECO:0000256" key="9">
    <source>
        <dbReference type="PROSITE-ProRule" id="PRU01373"/>
    </source>
</evidence>
<reference evidence="12 13" key="1">
    <citation type="submission" date="2022-04" db="EMBL/GenBank/DDBJ databases">
        <authorList>
            <person name="Ye Y.-Q."/>
            <person name="Du Z.-J."/>
        </authorList>
    </citation>
    <scope>NUCLEOTIDE SEQUENCE [LARGE SCALE GENOMIC DNA]</scope>
    <source>
        <strain evidence="12 13">A6E488</strain>
    </source>
</reference>
<evidence type="ECO:0000256" key="10">
    <source>
        <dbReference type="SAM" id="SignalP"/>
    </source>
</evidence>
<evidence type="ECO:0000256" key="8">
    <source>
        <dbReference type="ARBA" id="ARBA00023316"/>
    </source>
</evidence>
<feature type="chain" id="PRO_5043801039" evidence="10">
    <location>
        <begin position="24"/>
        <end position="195"/>
    </location>
</feature>
<keyword evidence="7 9" id="KW-0573">Peptidoglycan synthesis</keyword>
<dbReference type="GO" id="GO:0071972">
    <property type="term" value="F:peptidoglycan L,D-transpeptidase activity"/>
    <property type="evidence" value="ECO:0007669"/>
    <property type="project" value="TreeGrafter"/>
</dbReference>
<name>A0AAW5R4G3_9HYPH</name>
<dbReference type="EMBL" id="JALIDZ010000008">
    <property type="protein sequence ID" value="MCT8973576.1"/>
    <property type="molecule type" value="Genomic_DNA"/>
</dbReference>
<proteinExistence type="inferred from homology"/>
<dbReference type="PANTHER" id="PTHR30582:SF24">
    <property type="entry name" value="L,D-TRANSPEPTIDASE ERFK_SRFK-RELATED"/>
    <property type="match status" value="1"/>
</dbReference>
<dbReference type="InterPro" id="IPR050979">
    <property type="entry name" value="LD-transpeptidase"/>
</dbReference>
<dbReference type="InterPro" id="IPR005490">
    <property type="entry name" value="LD_TPept_cat_dom"/>
</dbReference>
<feature type="domain" description="L,D-TPase catalytic" evidence="11">
    <location>
        <begin position="66"/>
        <end position="195"/>
    </location>
</feature>
<evidence type="ECO:0000256" key="7">
    <source>
        <dbReference type="ARBA" id="ARBA00022984"/>
    </source>
</evidence>
<dbReference type="FunFam" id="2.40.440.10:FF:000002">
    <property type="entry name" value="L,D-transpeptidase ErfK/SrfK"/>
    <property type="match status" value="1"/>
</dbReference>
<keyword evidence="13" id="KW-1185">Reference proteome</keyword>
<organism evidence="12 13">
    <name type="scientific">Microbaculum marinisediminis</name>
    <dbReference type="NCBI Taxonomy" id="2931392"/>
    <lineage>
        <taxon>Bacteria</taxon>
        <taxon>Pseudomonadati</taxon>
        <taxon>Pseudomonadota</taxon>
        <taxon>Alphaproteobacteria</taxon>
        <taxon>Hyphomicrobiales</taxon>
        <taxon>Tepidamorphaceae</taxon>
        <taxon>Microbaculum</taxon>
    </lineage>
</organism>
<evidence type="ECO:0000313" key="13">
    <source>
        <dbReference type="Proteomes" id="UP001320898"/>
    </source>
</evidence>
<keyword evidence="3" id="KW-0328">Glycosyltransferase</keyword>
<sequence>MKRIALAIAVAAAALAAGTPANANANVQFDPLTMRVMKPARVATTAQQVKRIPREIVRYAGPYAPGTIVVDTNERRLYYVMDGGQAIRYGIGVARPGFEWSGAHKISMKREWPGWTPPEEMKKRQPGLPDYMPGGIDNPLGARALYIGSTIYRIHGSNQPASIGQAMSSGCIRMLNEDVVDLYERVRIGAQVVVL</sequence>
<dbReference type="GO" id="GO:0005576">
    <property type="term" value="C:extracellular region"/>
    <property type="evidence" value="ECO:0007669"/>
    <property type="project" value="TreeGrafter"/>
</dbReference>
<keyword evidence="4" id="KW-0808">Transferase</keyword>
<dbReference type="InterPro" id="IPR038063">
    <property type="entry name" value="Transpep_catalytic_dom"/>
</dbReference>
<feature type="active site" description="Nucleophile" evidence="9">
    <location>
        <position position="171"/>
    </location>
</feature>
<dbReference type="Pfam" id="PF03734">
    <property type="entry name" value="YkuD"/>
    <property type="match status" value="1"/>
</dbReference>
<evidence type="ECO:0000256" key="6">
    <source>
        <dbReference type="ARBA" id="ARBA00022960"/>
    </source>
</evidence>
<dbReference type="GO" id="GO:0016757">
    <property type="term" value="F:glycosyltransferase activity"/>
    <property type="evidence" value="ECO:0007669"/>
    <property type="project" value="UniProtKB-KW"/>
</dbReference>
<evidence type="ECO:0000256" key="4">
    <source>
        <dbReference type="ARBA" id="ARBA00022679"/>
    </source>
</evidence>
<evidence type="ECO:0000256" key="2">
    <source>
        <dbReference type="ARBA" id="ARBA00005992"/>
    </source>
</evidence>
<evidence type="ECO:0000259" key="11">
    <source>
        <dbReference type="PROSITE" id="PS52029"/>
    </source>
</evidence>
<dbReference type="Proteomes" id="UP001320898">
    <property type="component" value="Unassembled WGS sequence"/>
</dbReference>
<dbReference type="SUPFAM" id="SSF141523">
    <property type="entry name" value="L,D-transpeptidase catalytic domain-like"/>
    <property type="match status" value="1"/>
</dbReference>
<accession>A0AAW5R4G3</accession>
<evidence type="ECO:0000313" key="12">
    <source>
        <dbReference type="EMBL" id="MCT8973576.1"/>
    </source>
</evidence>
<dbReference type="PROSITE" id="PS52029">
    <property type="entry name" value="LD_TPASE"/>
    <property type="match status" value="1"/>
</dbReference>
<protein>
    <submittedName>
        <fullName evidence="12">L,D-transpeptidase</fullName>
    </submittedName>
</protein>
<keyword evidence="5" id="KW-0378">Hydrolase</keyword>
<keyword evidence="10" id="KW-0732">Signal</keyword>
<keyword evidence="6 9" id="KW-0133">Cell shape</keyword>